<keyword evidence="2" id="KW-1185">Reference proteome</keyword>
<reference evidence="1 2" key="1">
    <citation type="submission" date="2015-12" db="EMBL/GenBank/DDBJ databases">
        <title>Genome sequence of Aneurinibacillus soli.</title>
        <authorList>
            <person name="Lee J.S."/>
            <person name="Lee K.C."/>
            <person name="Kim K.K."/>
            <person name="Lee B.W."/>
        </authorList>
    </citation>
    <scope>NUCLEOTIDE SEQUENCE [LARGE SCALE GENOMIC DNA]</scope>
    <source>
        <strain evidence="1 2">CB4</strain>
    </source>
</reference>
<name>A0A0U5B399_9BACL</name>
<dbReference type="KEGG" id="asoc:CB4_02977"/>
<dbReference type="EMBL" id="AP017312">
    <property type="protein sequence ID" value="BAU28800.1"/>
    <property type="molecule type" value="Genomic_DNA"/>
</dbReference>
<dbReference type="RefSeq" id="WP_096466508.1">
    <property type="nucleotide sequence ID" value="NZ_AP017312.1"/>
</dbReference>
<accession>A0A0U5B399</accession>
<dbReference type="PROSITE" id="PS51257">
    <property type="entry name" value="PROKAR_LIPOPROTEIN"/>
    <property type="match status" value="1"/>
</dbReference>
<dbReference type="AlphaFoldDB" id="A0A0U5B399"/>
<organism evidence="1 2">
    <name type="scientific">Aneurinibacillus soli</name>
    <dbReference type="NCBI Taxonomy" id="1500254"/>
    <lineage>
        <taxon>Bacteria</taxon>
        <taxon>Bacillati</taxon>
        <taxon>Bacillota</taxon>
        <taxon>Bacilli</taxon>
        <taxon>Bacillales</taxon>
        <taxon>Paenibacillaceae</taxon>
        <taxon>Aneurinibacillus group</taxon>
        <taxon>Aneurinibacillus</taxon>
    </lineage>
</organism>
<evidence type="ECO:0000313" key="1">
    <source>
        <dbReference type="EMBL" id="BAU28800.1"/>
    </source>
</evidence>
<sequence length="137" mass="15471">MKRVFLIISLSVFLITTGCTPINKISEKEMKSETEISPIKIVENSPVTTHIDNKCDFTYLEGLPEDKLKKYNLFLKDGNTDHLTDFTPEQIVLLYMNLVLELEHSPHLKVGNSWLVHSTEQNCTIVPQATPVCPTVG</sequence>
<gene>
    <name evidence="1" type="ORF">CB4_02977</name>
</gene>
<protein>
    <submittedName>
        <fullName evidence="1">Uncharacterized protein</fullName>
    </submittedName>
</protein>
<evidence type="ECO:0000313" key="2">
    <source>
        <dbReference type="Proteomes" id="UP000217696"/>
    </source>
</evidence>
<dbReference type="Proteomes" id="UP000217696">
    <property type="component" value="Chromosome"/>
</dbReference>
<proteinExistence type="predicted"/>
<dbReference type="OrthoDB" id="2453836at2"/>